<gene>
    <name evidence="1" type="ORF">ACFSR1_09470</name>
</gene>
<dbReference type="Proteomes" id="UP001597319">
    <property type="component" value="Unassembled WGS sequence"/>
</dbReference>
<proteinExistence type="predicted"/>
<comment type="caution">
    <text evidence="1">The sequence shown here is derived from an EMBL/GenBank/DDBJ whole genome shotgun (WGS) entry which is preliminary data.</text>
</comment>
<organism evidence="1 2">
    <name type="scientific">Aquimarina rubra</name>
    <dbReference type="NCBI Taxonomy" id="1920033"/>
    <lineage>
        <taxon>Bacteria</taxon>
        <taxon>Pseudomonadati</taxon>
        <taxon>Bacteroidota</taxon>
        <taxon>Flavobacteriia</taxon>
        <taxon>Flavobacteriales</taxon>
        <taxon>Flavobacteriaceae</taxon>
        <taxon>Aquimarina</taxon>
    </lineage>
</organism>
<reference evidence="2" key="1">
    <citation type="journal article" date="2019" name="Int. J. Syst. Evol. Microbiol.">
        <title>The Global Catalogue of Microorganisms (GCM) 10K type strain sequencing project: providing services to taxonomists for standard genome sequencing and annotation.</title>
        <authorList>
            <consortium name="The Broad Institute Genomics Platform"/>
            <consortium name="The Broad Institute Genome Sequencing Center for Infectious Disease"/>
            <person name="Wu L."/>
            <person name="Ma J."/>
        </authorList>
    </citation>
    <scope>NUCLEOTIDE SEQUENCE [LARGE SCALE GENOMIC DNA]</scope>
    <source>
        <strain evidence="2">KCTC 52274</strain>
    </source>
</reference>
<name>A0ABW5LEX6_9FLAO</name>
<sequence length="162" mass="19294">MKTNQINILFLTIILFGLYNTIYSQNMDTWSGNFILKSSKSETIDSIRIRRTSDVNKDDVAGRFESDVSRWKITSKNDNYQNEVIARRFLFDIENDENEYEQFDWTEMYLKREIECLDAGHFFICQTKPNSNVKIENESFFTKTGIFGIRLHYGLFELEKYE</sequence>
<evidence type="ECO:0000313" key="2">
    <source>
        <dbReference type="Proteomes" id="UP001597319"/>
    </source>
</evidence>
<accession>A0ABW5LEX6</accession>
<protein>
    <submittedName>
        <fullName evidence="1">Phosphate ABC transporter permease</fullName>
    </submittedName>
</protein>
<dbReference type="RefSeq" id="WP_378291871.1">
    <property type="nucleotide sequence ID" value="NZ_JBHULE010000019.1"/>
</dbReference>
<keyword evidence="2" id="KW-1185">Reference proteome</keyword>
<evidence type="ECO:0000313" key="1">
    <source>
        <dbReference type="EMBL" id="MFD2562892.1"/>
    </source>
</evidence>
<dbReference type="EMBL" id="JBHULE010000019">
    <property type="protein sequence ID" value="MFD2562892.1"/>
    <property type="molecule type" value="Genomic_DNA"/>
</dbReference>